<dbReference type="InterPro" id="IPR035965">
    <property type="entry name" value="PAS-like_dom_sf"/>
</dbReference>
<keyword evidence="2" id="KW-1003">Cell membrane</keyword>
<keyword evidence="3" id="KW-0488">Methylation</keyword>
<dbReference type="SMART" id="SM00091">
    <property type="entry name" value="PAS"/>
    <property type="match status" value="1"/>
</dbReference>
<evidence type="ECO:0000256" key="9">
    <source>
        <dbReference type="ARBA" id="ARBA00023224"/>
    </source>
</evidence>
<dbReference type="PROSITE" id="PS50885">
    <property type="entry name" value="HAMP"/>
    <property type="match status" value="1"/>
</dbReference>
<evidence type="ECO:0000256" key="5">
    <source>
        <dbReference type="ARBA" id="ARBA00022519"/>
    </source>
</evidence>
<feature type="domain" description="Methyl-accepting transducer" evidence="14">
    <location>
        <begin position="425"/>
        <end position="654"/>
    </location>
</feature>
<keyword evidence="18" id="KW-1185">Reference proteome</keyword>
<dbReference type="InterPro" id="IPR000014">
    <property type="entry name" value="PAS"/>
</dbReference>
<proteinExistence type="inferred from homology"/>
<dbReference type="InterPro" id="IPR003122">
    <property type="entry name" value="Tar_rcpt_lig-bd"/>
</dbReference>
<evidence type="ECO:0000256" key="1">
    <source>
        <dbReference type="ARBA" id="ARBA00004429"/>
    </source>
</evidence>
<evidence type="ECO:0000256" key="12">
    <source>
        <dbReference type="SAM" id="MobiDB-lite"/>
    </source>
</evidence>
<protein>
    <recommendedName>
        <fullName evidence="19">Chemotaxis protein</fullName>
    </recommendedName>
</protein>
<dbReference type="Pfam" id="PF08447">
    <property type="entry name" value="PAS_3"/>
    <property type="match status" value="1"/>
</dbReference>
<dbReference type="NCBIfam" id="TIGR00229">
    <property type="entry name" value="sensory_box"/>
    <property type="match status" value="1"/>
</dbReference>
<feature type="domain" description="HAMP" evidence="16">
    <location>
        <begin position="383"/>
        <end position="420"/>
    </location>
</feature>
<feature type="transmembrane region" description="Helical" evidence="13">
    <location>
        <begin position="170"/>
        <end position="192"/>
    </location>
</feature>
<dbReference type="Proteomes" id="UP000597301">
    <property type="component" value="Unassembled WGS sequence"/>
</dbReference>
<feature type="region of interest" description="Disordered" evidence="12">
    <location>
        <begin position="685"/>
        <end position="723"/>
    </location>
</feature>
<feature type="compositionally biased region" description="Low complexity" evidence="12">
    <location>
        <begin position="449"/>
        <end position="460"/>
    </location>
</feature>
<keyword evidence="9 11" id="KW-0807">Transducer</keyword>
<keyword evidence="4" id="KW-0145">Chemotaxis</keyword>
<evidence type="ECO:0000313" key="17">
    <source>
        <dbReference type="EMBL" id="GGC90401.1"/>
    </source>
</evidence>
<comment type="similarity">
    <text evidence="10">Belongs to the methyl-accepting chemotaxis (MCP) protein family.</text>
</comment>
<evidence type="ECO:0000259" key="16">
    <source>
        <dbReference type="PROSITE" id="PS50885"/>
    </source>
</evidence>
<feature type="transmembrane region" description="Helical" evidence="13">
    <location>
        <begin position="345"/>
        <end position="367"/>
    </location>
</feature>
<dbReference type="Gene3D" id="1.10.287.950">
    <property type="entry name" value="Methyl-accepting chemotaxis protein"/>
    <property type="match status" value="1"/>
</dbReference>
<dbReference type="Gene3D" id="3.30.450.20">
    <property type="entry name" value="PAS domain"/>
    <property type="match status" value="1"/>
</dbReference>
<keyword evidence="8 13" id="KW-0472">Membrane</keyword>
<evidence type="ECO:0000256" key="11">
    <source>
        <dbReference type="PROSITE-ProRule" id="PRU00284"/>
    </source>
</evidence>
<dbReference type="PANTHER" id="PTHR43531">
    <property type="entry name" value="PROTEIN ICFG"/>
    <property type="match status" value="1"/>
</dbReference>
<dbReference type="InterPro" id="IPR004089">
    <property type="entry name" value="MCPsignal_dom"/>
</dbReference>
<name>A0ABQ1P7H6_9GAMM</name>
<dbReference type="EMBL" id="BMHM01000003">
    <property type="protein sequence ID" value="GGC90401.1"/>
    <property type="molecule type" value="Genomic_DNA"/>
</dbReference>
<dbReference type="SUPFAM" id="SSF58104">
    <property type="entry name" value="Methyl-accepting chemotaxis protein (MCP) signaling domain"/>
    <property type="match status" value="1"/>
</dbReference>
<dbReference type="SUPFAM" id="SSF55785">
    <property type="entry name" value="PYP-like sensor domain (PAS domain)"/>
    <property type="match status" value="1"/>
</dbReference>
<dbReference type="CDD" id="cd00130">
    <property type="entry name" value="PAS"/>
    <property type="match status" value="1"/>
</dbReference>
<accession>A0ABQ1P7H6</accession>
<evidence type="ECO:0000256" key="6">
    <source>
        <dbReference type="ARBA" id="ARBA00022692"/>
    </source>
</evidence>
<evidence type="ECO:0000259" key="15">
    <source>
        <dbReference type="PROSITE" id="PS50112"/>
    </source>
</evidence>
<reference evidence="18" key="1">
    <citation type="journal article" date="2019" name="Int. J. Syst. Evol. Microbiol.">
        <title>The Global Catalogue of Microorganisms (GCM) 10K type strain sequencing project: providing services to taxonomists for standard genome sequencing and annotation.</title>
        <authorList>
            <consortium name="The Broad Institute Genomics Platform"/>
            <consortium name="The Broad Institute Genome Sequencing Center for Infectious Disease"/>
            <person name="Wu L."/>
            <person name="Ma J."/>
        </authorList>
    </citation>
    <scope>NUCLEOTIDE SEQUENCE [LARGE SCALE GENOMIC DNA]</scope>
    <source>
        <strain evidence="18">CGMCC 1.15122</strain>
    </source>
</reference>
<evidence type="ECO:0000313" key="18">
    <source>
        <dbReference type="Proteomes" id="UP000597301"/>
    </source>
</evidence>
<evidence type="ECO:0000256" key="3">
    <source>
        <dbReference type="ARBA" id="ARBA00022481"/>
    </source>
</evidence>
<dbReference type="CDD" id="cd11386">
    <property type="entry name" value="MCP_signal"/>
    <property type="match status" value="1"/>
</dbReference>
<dbReference type="InterPro" id="IPR003660">
    <property type="entry name" value="HAMP_dom"/>
</dbReference>
<evidence type="ECO:0000256" key="13">
    <source>
        <dbReference type="SAM" id="Phobius"/>
    </source>
</evidence>
<evidence type="ECO:0000256" key="7">
    <source>
        <dbReference type="ARBA" id="ARBA00022989"/>
    </source>
</evidence>
<evidence type="ECO:0000259" key="14">
    <source>
        <dbReference type="PROSITE" id="PS50111"/>
    </source>
</evidence>
<dbReference type="PRINTS" id="PR00260">
    <property type="entry name" value="CHEMTRNSDUCR"/>
</dbReference>
<evidence type="ECO:0000256" key="2">
    <source>
        <dbReference type="ARBA" id="ARBA00022475"/>
    </source>
</evidence>
<keyword evidence="6 13" id="KW-0812">Transmembrane</keyword>
<dbReference type="InterPro" id="IPR004090">
    <property type="entry name" value="Chemotax_Me-accpt_rcpt"/>
</dbReference>
<keyword evidence="7 13" id="KW-1133">Transmembrane helix</keyword>
<comment type="subcellular location">
    <subcellularLocation>
        <location evidence="1">Cell inner membrane</location>
        <topology evidence="1">Multi-pass membrane protein</topology>
    </subcellularLocation>
</comment>
<evidence type="ECO:0008006" key="19">
    <source>
        <dbReference type="Google" id="ProtNLM"/>
    </source>
</evidence>
<feature type="region of interest" description="Disordered" evidence="12">
    <location>
        <begin position="444"/>
        <end position="468"/>
    </location>
</feature>
<feature type="domain" description="PAS" evidence="15">
    <location>
        <begin position="25"/>
        <end position="76"/>
    </location>
</feature>
<dbReference type="PROSITE" id="PS50112">
    <property type="entry name" value="PAS"/>
    <property type="match status" value="1"/>
</dbReference>
<comment type="caution">
    <text evidence="17">The sequence shown here is derived from an EMBL/GenBank/DDBJ whole genome shotgun (WGS) entry which is preliminary data.</text>
</comment>
<dbReference type="PANTHER" id="PTHR43531:SF14">
    <property type="entry name" value="METHYL-ACCEPTING CHEMOTAXIS PROTEIN I-RELATED"/>
    <property type="match status" value="1"/>
</dbReference>
<organism evidence="17 18">
    <name type="scientific">Vreelandella lutescens</name>
    <dbReference type="NCBI Taxonomy" id="1602943"/>
    <lineage>
        <taxon>Bacteria</taxon>
        <taxon>Pseudomonadati</taxon>
        <taxon>Pseudomonadota</taxon>
        <taxon>Gammaproteobacteria</taxon>
        <taxon>Oceanospirillales</taxon>
        <taxon>Halomonadaceae</taxon>
        <taxon>Vreelandella</taxon>
    </lineage>
</organism>
<dbReference type="SMART" id="SM00283">
    <property type="entry name" value="MA"/>
    <property type="match status" value="1"/>
</dbReference>
<keyword evidence="5" id="KW-0997">Cell inner membrane</keyword>
<dbReference type="RefSeq" id="WP_188639435.1">
    <property type="nucleotide sequence ID" value="NZ_BMHM01000003.1"/>
</dbReference>
<dbReference type="CDD" id="cd06225">
    <property type="entry name" value="HAMP"/>
    <property type="match status" value="1"/>
</dbReference>
<dbReference type="PROSITE" id="PS50111">
    <property type="entry name" value="CHEMOTAXIS_TRANSDUC_2"/>
    <property type="match status" value="1"/>
</dbReference>
<gene>
    <name evidence="17" type="ORF">GCM10011382_20900</name>
</gene>
<dbReference type="InterPro" id="IPR013655">
    <property type="entry name" value="PAS_fold_3"/>
</dbReference>
<dbReference type="Pfam" id="PF00015">
    <property type="entry name" value="MCPsignal"/>
    <property type="match status" value="1"/>
</dbReference>
<dbReference type="InterPro" id="IPR051310">
    <property type="entry name" value="MCP_chemotaxis"/>
</dbReference>
<evidence type="ECO:0000256" key="4">
    <source>
        <dbReference type="ARBA" id="ARBA00022500"/>
    </source>
</evidence>
<evidence type="ECO:0000256" key="10">
    <source>
        <dbReference type="ARBA" id="ARBA00029447"/>
    </source>
</evidence>
<dbReference type="Pfam" id="PF02203">
    <property type="entry name" value="TarH"/>
    <property type="match status" value="1"/>
</dbReference>
<evidence type="ECO:0000256" key="8">
    <source>
        <dbReference type="ARBA" id="ARBA00023136"/>
    </source>
</evidence>
<sequence length="723" mass="78636">MRNNQPVTQREYVLDEETVLISRSDLKGNVTYANAAFVEVSGYSRDELLGAPHNLIRHPDMPEVAYADFWKTIQSGGTWQGTVKNRRKNGDHYWVNATVAPLRDGDRIVGYTSLRRKASDKQIALAERVYAEIREKGKSRRYGLHQGALKRRGLGGIAARFQFTSLKAKLTGMVVVALILLGLSGGLGLYGLSASGDRLETLNRAGLEAVADLQLIERHIGLAVEQLEPAVRNPRRIDMEAVSASLTGSTQTAQQLWEEYRQTSSAPEESVEAFNVAFDAWRGGATSAIEAVGQANGFAAFEALNSVVLPATTEIRELNSQLVDYERAGAAALMDDARHDRQQMFIAQLVLLLIGLCVLVALSVFILKSVFRSLAGARYMTFQIAAGNLAARERRQSNDELGELLYSLDTMRFSLSSIVGDVENRVSVVTPAIQQIAAENEELASRTEQQASSLQQTASSMEEMTSTVQQNNDNARQATELAQQNATSTRDTRQQMEQLVERMQRIAKSAEKMTEMIGVIDGIAFQTNILALNASVEAARAGEHGRGFAVVASEVRMLASRSADAAQEIRKMIDSTTQEVSGGRSAVEQAEKAIENVVTQVSRVSELMASISTASNEQSSGIGQINAAIAEMDSVTQQNATKVQSIAASADNLALEAFELANVVDAFRLEGAQAESINTAREKLARAQKAVKQGAPGLPSGKPSQPSAQQHRQRDESEEWDAF</sequence>